<organism evidence="1 2">
    <name type="scientific">Effrenium voratum</name>
    <dbReference type="NCBI Taxonomy" id="2562239"/>
    <lineage>
        <taxon>Eukaryota</taxon>
        <taxon>Sar</taxon>
        <taxon>Alveolata</taxon>
        <taxon>Dinophyceae</taxon>
        <taxon>Suessiales</taxon>
        <taxon>Symbiodiniaceae</taxon>
        <taxon>Effrenium</taxon>
    </lineage>
</organism>
<accession>A0AA36MNV1</accession>
<dbReference type="Proteomes" id="UP001178507">
    <property type="component" value="Unassembled WGS sequence"/>
</dbReference>
<dbReference type="InterPro" id="IPR011990">
    <property type="entry name" value="TPR-like_helical_dom_sf"/>
</dbReference>
<name>A0AA36MNV1_9DINO</name>
<dbReference type="SMART" id="SM00028">
    <property type="entry name" value="TPR"/>
    <property type="match status" value="4"/>
</dbReference>
<dbReference type="AlphaFoldDB" id="A0AA36MNV1"/>
<gene>
    <name evidence="1" type="ORF">EVOR1521_LOCUS3635</name>
</gene>
<sequence>MSCCFPRHRCVPHILPGHPGDARRGIGCAYLSNDFLQEVEASGHSRDDPVYAVEPDVIRKKGEHLLCLRDRRLGTSYVDAVTGDAAGKAEYMLSYSWGYSVGSIADTLSAFFSGSKVQQYIWICCLCINQHRVKEAQKLGKAVPFSEFEAAFGQRVRGASHILAMMSPWQSPVYIQRVWCVFEISRAMSEQKQLSILMPPKEEVAFRGALFSSGLQGLFDALAALRIQDAAASVPEDKANILKSIDPDATDFDKSRKVAELNKNVREKLQAWLVETAATWLEQQLPDEEVQLEVHNAVGELLIETVADFERAERILSAGMRQHGVQGLAGVSALRLMGRRLVRQGDWPEAERYYRQAEEELEKCGGAKTIQHAQLQIDLFLCSGQVAQLDLAKRTFEELEATQSEAFARVLKHLGTVSLNKGDRDKALHFYERSKSCYQQTGLKFSPGYADLLMNLGRMQASGFLREEALTTFAEAREVYQAIGVTSSPGYADLLVNIGHIEEHLDRPEPAEEAFREALRIFQGCGTRGVLLAQVWLKLGKVLRRKALNAPAPKPVEAEAAEACRKARAEFEACGAVDGEDYEEALEFSLDGAFPATKCSRLPKYTSLRAFPRQLSQRNAAPAPTFTISRRGLYDSGEAAPVSAALWDLPQGHFKADLAA</sequence>
<dbReference type="Pfam" id="PF13424">
    <property type="entry name" value="TPR_12"/>
    <property type="match status" value="1"/>
</dbReference>
<evidence type="ECO:0000313" key="2">
    <source>
        <dbReference type="Proteomes" id="UP001178507"/>
    </source>
</evidence>
<evidence type="ECO:0000313" key="1">
    <source>
        <dbReference type="EMBL" id="CAJ1373952.1"/>
    </source>
</evidence>
<dbReference type="InterPro" id="IPR019734">
    <property type="entry name" value="TPR_rpt"/>
</dbReference>
<dbReference type="Gene3D" id="1.25.40.10">
    <property type="entry name" value="Tetratricopeptide repeat domain"/>
    <property type="match status" value="1"/>
</dbReference>
<comment type="caution">
    <text evidence="1">The sequence shown here is derived from an EMBL/GenBank/DDBJ whole genome shotgun (WGS) entry which is preliminary data.</text>
</comment>
<dbReference type="EMBL" id="CAUJNA010000224">
    <property type="protein sequence ID" value="CAJ1373952.1"/>
    <property type="molecule type" value="Genomic_DNA"/>
</dbReference>
<keyword evidence="2" id="KW-1185">Reference proteome</keyword>
<proteinExistence type="predicted"/>
<dbReference type="SUPFAM" id="SSF48452">
    <property type="entry name" value="TPR-like"/>
    <property type="match status" value="2"/>
</dbReference>
<reference evidence="1" key="1">
    <citation type="submission" date="2023-08" db="EMBL/GenBank/DDBJ databases">
        <authorList>
            <person name="Chen Y."/>
            <person name="Shah S."/>
            <person name="Dougan E. K."/>
            <person name="Thang M."/>
            <person name="Chan C."/>
        </authorList>
    </citation>
    <scope>NUCLEOTIDE SEQUENCE</scope>
</reference>
<protein>
    <submittedName>
        <fullName evidence="1">Uncharacterized protein</fullName>
    </submittedName>
</protein>